<evidence type="ECO:0008006" key="3">
    <source>
        <dbReference type="Google" id="ProtNLM"/>
    </source>
</evidence>
<evidence type="ECO:0000313" key="2">
    <source>
        <dbReference type="Proteomes" id="UP000094802"/>
    </source>
</evidence>
<protein>
    <recommendedName>
        <fullName evidence="3">Zinc chelation protein SecC</fullName>
    </recommendedName>
</protein>
<dbReference type="RefSeq" id="WP_019825403.1">
    <property type="nucleotide sequence ID" value="NZ_AJZD02000240.1"/>
</dbReference>
<comment type="caution">
    <text evidence="1">The sequence shown here is derived from an EMBL/GenBank/DDBJ whole genome shotgun (WGS) entry which is preliminary data.</text>
</comment>
<evidence type="ECO:0000313" key="1">
    <source>
        <dbReference type="EMBL" id="OEF91084.1"/>
    </source>
</evidence>
<sequence>MAVITPSDLESIWLRRLIEKLGVSEEPRILDCKPDQGAQINECFPNVEAKVSTTGGAIVYGWQVWETEHLIEAEFHAVWASPSGGLLDVTPKAFPCKSIAFVPDPNTNYVGQQIDNVRINTSGNALVDDLIKVCEAKFKLENAGEKADMYALSLNDDEASYWQFLGQMRENIMILLSKGSTRNQQCFCGADKYKKCHGRVLVQLLERL</sequence>
<dbReference type="Proteomes" id="UP000094802">
    <property type="component" value="Unassembled WGS sequence"/>
</dbReference>
<dbReference type="OrthoDB" id="1551443at2"/>
<gene>
    <name evidence="1" type="ORF">A142_00990</name>
</gene>
<dbReference type="AlphaFoldDB" id="A0A1E5FM34"/>
<dbReference type="EMBL" id="AJZD02000240">
    <property type="protein sequence ID" value="OEF91084.1"/>
    <property type="molecule type" value="Genomic_DNA"/>
</dbReference>
<organism evidence="1 2">
    <name type="scientific">Vibrio splendidus 12E03</name>
    <dbReference type="NCBI Taxonomy" id="1191305"/>
    <lineage>
        <taxon>Bacteria</taxon>
        <taxon>Pseudomonadati</taxon>
        <taxon>Pseudomonadota</taxon>
        <taxon>Gammaproteobacteria</taxon>
        <taxon>Vibrionales</taxon>
        <taxon>Vibrionaceae</taxon>
        <taxon>Vibrio</taxon>
    </lineage>
</organism>
<accession>A0A1E5FM34</accession>
<reference evidence="1 2" key="1">
    <citation type="journal article" date="2012" name="Science">
        <title>Ecological populations of bacteria act as socially cohesive units of antibiotic production and resistance.</title>
        <authorList>
            <person name="Cordero O.X."/>
            <person name="Wildschutte H."/>
            <person name="Kirkup B."/>
            <person name="Proehl S."/>
            <person name="Ngo L."/>
            <person name="Hussain F."/>
            <person name="Le Roux F."/>
            <person name="Mincer T."/>
            <person name="Polz M.F."/>
        </authorList>
    </citation>
    <scope>NUCLEOTIDE SEQUENCE [LARGE SCALE GENOMIC DNA]</scope>
    <source>
        <strain evidence="1 2">12E03</strain>
    </source>
</reference>
<name>A0A1E5FM34_VIBSP</name>
<proteinExistence type="predicted"/>